<feature type="non-terminal residue" evidence="11">
    <location>
        <position position="1"/>
    </location>
</feature>
<keyword evidence="7" id="KW-0539">Nucleus</keyword>
<dbReference type="EMBL" id="KL206633">
    <property type="protein sequence ID" value="KFV84342.1"/>
    <property type="molecule type" value="Genomic_DNA"/>
</dbReference>
<keyword evidence="5" id="KW-0132">Cell division</keyword>
<dbReference type="PANTHER" id="PTHR16040:SF6">
    <property type="entry name" value="BOREALIN"/>
    <property type="match status" value="1"/>
</dbReference>
<dbReference type="InterPro" id="IPR046466">
    <property type="entry name" value="Borealin_C"/>
</dbReference>
<keyword evidence="12" id="KW-1185">Reference proteome</keyword>
<dbReference type="GO" id="GO:0051233">
    <property type="term" value="C:spindle midzone"/>
    <property type="evidence" value="ECO:0007669"/>
    <property type="project" value="TreeGrafter"/>
</dbReference>
<protein>
    <submittedName>
        <fullName evidence="11">Borealin</fullName>
    </submittedName>
</protein>
<keyword evidence="6" id="KW-0498">Mitosis</keyword>
<keyword evidence="4" id="KW-0158">Chromosome</keyword>
<dbReference type="GO" id="GO:0005634">
    <property type="term" value="C:nucleus"/>
    <property type="evidence" value="ECO:0007669"/>
    <property type="project" value="UniProtKB-SubCell"/>
</dbReference>
<keyword evidence="9" id="KW-0137">Centromere</keyword>
<dbReference type="GO" id="GO:0000070">
    <property type="term" value="P:mitotic sister chromatid segregation"/>
    <property type="evidence" value="ECO:0007669"/>
    <property type="project" value="TreeGrafter"/>
</dbReference>
<dbReference type="GO" id="GO:0000775">
    <property type="term" value="C:chromosome, centromeric region"/>
    <property type="evidence" value="ECO:0007669"/>
    <property type="project" value="UniProtKB-SubCell"/>
</dbReference>
<evidence type="ECO:0000256" key="7">
    <source>
        <dbReference type="ARBA" id="ARBA00023242"/>
    </source>
</evidence>
<evidence type="ECO:0000256" key="3">
    <source>
        <dbReference type="ARBA" id="ARBA00009914"/>
    </source>
</evidence>
<dbReference type="Gene3D" id="6.10.140.560">
    <property type="match status" value="1"/>
</dbReference>
<comment type="similarity">
    <text evidence="3">Belongs to the borealin family.</text>
</comment>
<gene>
    <name evidence="11" type="ORF">N308_13590</name>
</gene>
<organism evidence="11 12">
    <name type="scientific">Struthio camelus australis</name>
    <dbReference type="NCBI Taxonomy" id="441894"/>
    <lineage>
        <taxon>Eukaryota</taxon>
        <taxon>Metazoa</taxon>
        <taxon>Chordata</taxon>
        <taxon>Craniata</taxon>
        <taxon>Vertebrata</taxon>
        <taxon>Euteleostomi</taxon>
        <taxon>Archelosauria</taxon>
        <taxon>Archosauria</taxon>
        <taxon>Dinosauria</taxon>
        <taxon>Saurischia</taxon>
        <taxon>Theropoda</taxon>
        <taxon>Coelurosauria</taxon>
        <taxon>Aves</taxon>
        <taxon>Palaeognathae</taxon>
        <taxon>Struthioniformes</taxon>
        <taxon>Struthionidae</taxon>
        <taxon>Struthio</taxon>
    </lineage>
</organism>
<evidence type="ECO:0000256" key="6">
    <source>
        <dbReference type="ARBA" id="ARBA00022776"/>
    </source>
</evidence>
<evidence type="ECO:0000256" key="5">
    <source>
        <dbReference type="ARBA" id="ARBA00022618"/>
    </source>
</evidence>
<dbReference type="AlphaFoldDB" id="A0A093HZG4"/>
<proteinExistence type="inferred from homology"/>
<dbReference type="Pfam" id="PF10512">
    <property type="entry name" value="Borealin"/>
    <property type="match status" value="1"/>
</dbReference>
<dbReference type="Proteomes" id="UP000053584">
    <property type="component" value="Unassembled WGS sequence"/>
</dbReference>
<dbReference type="GO" id="GO:0032133">
    <property type="term" value="C:chromosome passenger complex"/>
    <property type="evidence" value="ECO:0007669"/>
    <property type="project" value="TreeGrafter"/>
</dbReference>
<evidence type="ECO:0000256" key="4">
    <source>
        <dbReference type="ARBA" id="ARBA00022454"/>
    </source>
</evidence>
<dbReference type="GO" id="GO:0051301">
    <property type="term" value="P:cell division"/>
    <property type="evidence" value="ECO:0007669"/>
    <property type="project" value="UniProtKB-KW"/>
</dbReference>
<evidence type="ECO:0000256" key="1">
    <source>
        <dbReference type="ARBA" id="ARBA00004123"/>
    </source>
</evidence>
<sequence>TPALHTPALNEHVYTISANGSSLADINDIFISVPVGGGESICLRPCDLTKKNLYLSAEAQGIVNKLSVNL</sequence>
<reference evidence="11 12" key="1">
    <citation type="submission" date="2014-04" db="EMBL/GenBank/DDBJ databases">
        <title>Genome evolution of avian class.</title>
        <authorList>
            <person name="Zhang G."/>
            <person name="Li C."/>
        </authorList>
    </citation>
    <scope>NUCLEOTIDE SEQUENCE [LARGE SCALE GENOMIC DNA]</scope>
    <source>
        <strain evidence="11">BGI_N308</strain>
    </source>
</reference>
<feature type="domain" description="Borealin C-terminal" evidence="10">
    <location>
        <begin position="1"/>
        <end position="70"/>
    </location>
</feature>
<evidence type="ECO:0000313" key="11">
    <source>
        <dbReference type="EMBL" id="KFV84342.1"/>
    </source>
</evidence>
<evidence type="ECO:0000256" key="2">
    <source>
        <dbReference type="ARBA" id="ARBA00004584"/>
    </source>
</evidence>
<name>A0A093HZG4_STRCA</name>
<evidence type="ECO:0000259" key="10">
    <source>
        <dbReference type="Pfam" id="PF10512"/>
    </source>
</evidence>
<dbReference type="InterPro" id="IPR018867">
    <property type="entry name" value="Cell_div_borealin"/>
</dbReference>
<feature type="non-terminal residue" evidence="11">
    <location>
        <position position="70"/>
    </location>
</feature>
<keyword evidence="8" id="KW-0131">Cell cycle</keyword>
<dbReference type="PANTHER" id="PTHR16040">
    <property type="entry name" value="AUSTRALIN, ISOFORM A-RELATED"/>
    <property type="match status" value="1"/>
</dbReference>
<comment type="subcellular location">
    <subcellularLocation>
        <location evidence="2">Chromosome</location>
        <location evidence="2">Centromere</location>
    </subcellularLocation>
    <subcellularLocation>
        <location evidence="1">Nucleus</location>
    </subcellularLocation>
</comment>
<evidence type="ECO:0000313" key="12">
    <source>
        <dbReference type="Proteomes" id="UP000053584"/>
    </source>
</evidence>
<evidence type="ECO:0000256" key="9">
    <source>
        <dbReference type="ARBA" id="ARBA00023328"/>
    </source>
</evidence>
<evidence type="ECO:0000256" key="8">
    <source>
        <dbReference type="ARBA" id="ARBA00023306"/>
    </source>
</evidence>
<accession>A0A093HZG4</accession>